<evidence type="ECO:0000313" key="6">
    <source>
        <dbReference type="EMBL" id="RHW29170.1"/>
    </source>
</evidence>
<dbReference type="GO" id="GO:0003677">
    <property type="term" value="F:DNA binding"/>
    <property type="evidence" value="ECO:0007669"/>
    <property type="project" value="UniProtKB-KW"/>
</dbReference>
<dbReference type="Gene3D" id="3.40.190.10">
    <property type="entry name" value="Periplasmic binding protein-like II"/>
    <property type="match status" value="2"/>
</dbReference>
<name>A0A417Y8S5_9ACTN</name>
<reference evidence="6 7" key="1">
    <citation type="submission" date="2018-09" db="EMBL/GenBank/DDBJ databases">
        <title>Genome sequencing of Nocardioides immobilis CCTCC AB 2017083 for comparison to Nocardioides silvaticus.</title>
        <authorList>
            <person name="Li C."/>
            <person name="Wang G."/>
        </authorList>
    </citation>
    <scope>NUCLEOTIDE SEQUENCE [LARGE SCALE GENOMIC DNA]</scope>
    <source>
        <strain evidence="6 7">CCTCC AB 2017083</strain>
    </source>
</reference>
<gene>
    <name evidence="6" type="ORF">D0Z08_00100</name>
</gene>
<dbReference type="SUPFAM" id="SSF53850">
    <property type="entry name" value="Periplasmic binding protein-like II"/>
    <property type="match status" value="1"/>
</dbReference>
<evidence type="ECO:0000256" key="2">
    <source>
        <dbReference type="ARBA" id="ARBA00023015"/>
    </source>
</evidence>
<comment type="similarity">
    <text evidence="1">Belongs to the LysR transcriptional regulatory family.</text>
</comment>
<accession>A0A417Y8S5</accession>
<organism evidence="6 7">
    <name type="scientific">Nocardioides immobilis</name>
    <dbReference type="NCBI Taxonomy" id="2049295"/>
    <lineage>
        <taxon>Bacteria</taxon>
        <taxon>Bacillati</taxon>
        <taxon>Actinomycetota</taxon>
        <taxon>Actinomycetes</taxon>
        <taxon>Propionibacteriales</taxon>
        <taxon>Nocardioidaceae</taxon>
        <taxon>Nocardioides</taxon>
    </lineage>
</organism>
<comment type="caution">
    <text evidence="6">The sequence shown here is derived from an EMBL/GenBank/DDBJ whole genome shotgun (WGS) entry which is preliminary data.</text>
</comment>
<dbReference type="InterPro" id="IPR005119">
    <property type="entry name" value="LysR_subst-bd"/>
</dbReference>
<evidence type="ECO:0000259" key="5">
    <source>
        <dbReference type="PROSITE" id="PS50931"/>
    </source>
</evidence>
<feature type="domain" description="HTH lysR-type" evidence="5">
    <location>
        <begin position="2"/>
        <end position="59"/>
    </location>
</feature>
<dbReference type="PANTHER" id="PTHR30346">
    <property type="entry name" value="TRANSCRIPTIONAL DUAL REGULATOR HCAR-RELATED"/>
    <property type="match status" value="1"/>
</dbReference>
<keyword evidence="4" id="KW-0804">Transcription</keyword>
<evidence type="ECO:0000256" key="4">
    <source>
        <dbReference type="ARBA" id="ARBA00023163"/>
    </source>
</evidence>
<evidence type="ECO:0000313" key="7">
    <source>
        <dbReference type="Proteomes" id="UP000283644"/>
    </source>
</evidence>
<dbReference type="EMBL" id="QXGH01000001">
    <property type="protein sequence ID" value="RHW29170.1"/>
    <property type="molecule type" value="Genomic_DNA"/>
</dbReference>
<dbReference type="Pfam" id="PF03466">
    <property type="entry name" value="LysR_substrate"/>
    <property type="match status" value="1"/>
</dbReference>
<dbReference type="GO" id="GO:0003700">
    <property type="term" value="F:DNA-binding transcription factor activity"/>
    <property type="evidence" value="ECO:0007669"/>
    <property type="project" value="InterPro"/>
</dbReference>
<dbReference type="SUPFAM" id="SSF46785">
    <property type="entry name" value="Winged helix' DNA-binding domain"/>
    <property type="match status" value="1"/>
</dbReference>
<dbReference type="FunFam" id="1.10.10.10:FF:000001">
    <property type="entry name" value="LysR family transcriptional regulator"/>
    <property type="match status" value="1"/>
</dbReference>
<dbReference type="InterPro" id="IPR000847">
    <property type="entry name" value="LysR_HTH_N"/>
</dbReference>
<sequence length="292" mass="32769">MLELRQLRYFTTVAELGSLSRAAEVLHMTQPSLSRQLTSLERSLGHQLLRRGPRGTALTPAGEALNAEMVGLLRHVERIPEVLDAAEAAALLLNLGVPPGVPYDWFKDFTSQVQEQVSFSVYEGSSDEQLRMLADGVIDVALVHYEPDALPSRRILSQSLGCVFVNRRRMPATDNLRFTQLDGLRILAQSRPEEQIRLRSVERLRGAKVKWMFRTYSHHGLLLATTSGADAVLATRNTAEKDFAGLPWLPLETREPVSSLSTWAVWREEHRHLDLCLRAMETAAQRNRVSPG</sequence>
<evidence type="ECO:0000256" key="3">
    <source>
        <dbReference type="ARBA" id="ARBA00023125"/>
    </source>
</evidence>
<dbReference type="PROSITE" id="PS50931">
    <property type="entry name" value="HTH_LYSR"/>
    <property type="match status" value="1"/>
</dbReference>
<dbReference type="Proteomes" id="UP000283644">
    <property type="component" value="Unassembled WGS sequence"/>
</dbReference>
<dbReference type="InterPro" id="IPR036390">
    <property type="entry name" value="WH_DNA-bd_sf"/>
</dbReference>
<dbReference type="InterPro" id="IPR036388">
    <property type="entry name" value="WH-like_DNA-bd_sf"/>
</dbReference>
<evidence type="ECO:0000256" key="1">
    <source>
        <dbReference type="ARBA" id="ARBA00009437"/>
    </source>
</evidence>
<dbReference type="GO" id="GO:0032993">
    <property type="term" value="C:protein-DNA complex"/>
    <property type="evidence" value="ECO:0007669"/>
    <property type="project" value="TreeGrafter"/>
</dbReference>
<dbReference type="AlphaFoldDB" id="A0A417Y8S5"/>
<keyword evidence="2" id="KW-0805">Transcription regulation</keyword>
<proteinExistence type="inferred from homology"/>
<dbReference type="OrthoDB" id="3181812at2"/>
<dbReference type="RefSeq" id="WP_118921462.1">
    <property type="nucleotide sequence ID" value="NZ_QXGH01000001.1"/>
</dbReference>
<protein>
    <submittedName>
        <fullName evidence="6">LysR family transcriptional regulator</fullName>
    </submittedName>
</protein>
<keyword evidence="3" id="KW-0238">DNA-binding</keyword>
<dbReference type="PRINTS" id="PR00039">
    <property type="entry name" value="HTHLYSR"/>
</dbReference>
<dbReference type="Pfam" id="PF00126">
    <property type="entry name" value="HTH_1"/>
    <property type="match status" value="1"/>
</dbReference>
<dbReference type="PANTHER" id="PTHR30346:SF17">
    <property type="entry name" value="LYSR FAMILY TRANSCRIPTIONAL REGULATOR"/>
    <property type="match status" value="1"/>
</dbReference>
<dbReference type="Gene3D" id="1.10.10.10">
    <property type="entry name" value="Winged helix-like DNA-binding domain superfamily/Winged helix DNA-binding domain"/>
    <property type="match status" value="1"/>
</dbReference>
<keyword evidence="7" id="KW-1185">Reference proteome</keyword>